<dbReference type="GO" id="GO:0031772">
    <property type="term" value="F:type 2 orexin receptor binding"/>
    <property type="evidence" value="ECO:0007669"/>
    <property type="project" value="TreeGrafter"/>
</dbReference>
<keyword evidence="22" id="KW-1185">Reference proteome</keyword>
<evidence type="ECO:0000313" key="21">
    <source>
        <dbReference type="Ensembl" id="ENSDCDP00010037169.1"/>
    </source>
</evidence>
<keyword evidence="10" id="KW-0968">Cytoplasmic vesicle</keyword>
<accession>A0AAY4CWN7</accession>
<dbReference type="GO" id="GO:0031771">
    <property type="term" value="F:type 1 orexin receptor binding"/>
    <property type="evidence" value="ECO:0007669"/>
    <property type="project" value="TreeGrafter"/>
</dbReference>
<keyword evidence="8" id="KW-0873">Pyrrolidone carboxylic acid</keyword>
<dbReference type="GeneTree" id="ENSGT00940000179101"/>
<dbReference type="GO" id="GO:0001659">
    <property type="term" value="P:temperature homeostasis"/>
    <property type="evidence" value="ECO:0007669"/>
    <property type="project" value="TreeGrafter"/>
</dbReference>
<dbReference type="GO" id="GO:0007218">
    <property type="term" value="P:neuropeptide signaling pathway"/>
    <property type="evidence" value="ECO:0007669"/>
    <property type="project" value="UniProtKB-KW"/>
</dbReference>
<comment type="function">
    <text evidence="17">Binds to orexin receptors HCRTR1/OX1R and HCRTR2/OX2R with a high affinity. Stimulates food intake. Modulates pituitary luteinizing hormone secretion in an ovarian steroid-dependent manner.</text>
</comment>
<evidence type="ECO:0000313" key="22">
    <source>
        <dbReference type="Proteomes" id="UP000694580"/>
    </source>
</evidence>
<dbReference type="GO" id="GO:0030431">
    <property type="term" value="P:sleep"/>
    <property type="evidence" value="ECO:0007669"/>
    <property type="project" value="TreeGrafter"/>
</dbReference>
<evidence type="ECO:0000256" key="6">
    <source>
        <dbReference type="ARBA" id="ARBA00023018"/>
    </source>
</evidence>
<reference evidence="21" key="3">
    <citation type="submission" date="2025-09" db="UniProtKB">
        <authorList>
            <consortium name="Ensembl"/>
        </authorList>
    </citation>
    <scope>IDENTIFICATION</scope>
</reference>
<dbReference type="PRINTS" id="PR01091">
    <property type="entry name" value="OREXINPP"/>
</dbReference>
<evidence type="ECO:0000256" key="2">
    <source>
        <dbReference type="ARBA" id="ARBA00004541"/>
    </source>
</evidence>
<evidence type="ECO:0000256" key="19">
    <source>
        <dbReference type="SAM" id="MobiDB-lite"/>
    </source>
</evidence>
<dbReference type="AlphaFoldDB" id="A0AAY4CWN7"/>
<feature type="region of interest" description="Disordered" evidence="19">
    <location>
        <begin position="90"/>
        <end position="109"/>
    </location>
</feature>
<dbReference type="InterPro" id="IPR001704">
    <property type="entry name" value="Orexin"/>
</dbReference>
<dbReference type="GO" id="GO:0048471">
    <property type="term" value="C:perinuclear region of cytoplasm"/>
    <property type="evidence" value="ECO:0007669"/>
    <property type="project" value="TreeGrafter"/>
</dbReference>
<keyword evidence="4" id="KW-0027">Amidation</keyword>
<keyword evidence="5" id="KW-0256">Endoplasmic reticulum</keyword>
<evidence type="ECO:0000256" key="10">
    <source>
        <dbReference type="ARBA" id="ARBA00023329"/>
    </source>
</evidence>
<evidence type="ECO:0000256" key="20">
    <source>
        <dbReference type="SAM" id="SignalP"/>
    </source>
</evidence>
<sequence>AVLVPQRLHVLLVLLLLARLPCDAGDTGGCCWRDSRTCSLRELLCRSGKGGGFLGSAAGILTLGKRRARSRLQQILQASRNPAAGILTMGRRGATSWPPGVKSEEQRAE</sequence>
<gene>
    <name evidence="21" type="primary">HCRT</name>
</gene>
<evidence type="ECO:0000256" key="12">
    <source>
        <dbReference type="ARBA" id="ARBA00034336"/>
    </source>
</evidence>
<feature type="chain" id="PRO_5044313268" description="Hypocretin neuropeptide precursor" evidence="20">
    <location>
        <begin position="25"/>
        <end position="109"/>
    </location>
</feature>
<keyword evidence="9" id="KW-0527">Neuropeptide</keyword>
<dbReference type="GO" id="GO:0042755">
    <property type="term" value="P:eating behavior"/>
    <property type="evidence" value="ECO:0007669"/>
    <property type="project" value="TreeGrafter"/>
</dbReference>
<dbReference type="Ensembl" id="ENSDCDT00010046693.1">
    <property type="protein sequence ID" value="ENSDCDP00010037169.1"/>
    <property type="gene ID" value="ENSDCDG00010024245.1"/>
</dbReference>
<dbReference type="PANTHER" id="PTHR15173:SF2">
    <property type="entry name" value="HYPOCRETIN NEUROPEPTIDE PRECURSOR"/>
    <property type="match status" value="1"/>
</dbReference>
<evidence type="ECO:0000256" key="7">
    <source>
        <dbReference type="ARBA" id="ARBA00023157"/>
    </source>
</evidence>
<dbReference type="Proteomes" id="UP000694580">
    <property type="component" value="Chromosome 7"/>
</dbReference>
<evidence type="ECO:0000256" key="13">
    <source>
        <dbReference type="ARBA" id="ARBA00034351"/>
    </source>
</evidence>
<name>A0AAY4CWN7_9TELE</name>
<evidence type="ECO:0000256" key="18">
    <source>
        <dbReference type="ARBA" id="ARBA00046224"/>
    </source>
</evidence>
<dbReference type="GO" id="GO:0031410">
    <property type="term" value="C:cytoplasmic vesicle"/>
    <property type="evidence" value="ECO:0007669"/>
    <property type="project" value="UniProtKB-SubCell"/>
</dbReference>
<dbReference type="PANTHER" id="PTHR15173">
    <property type="entry name" value="OREXIN"/>
    <property type="match status" value="1"/>
</dbReference>
<evidence type="ECO:0000256" key="4">
    <source>
        <dbReference type="ARBA" id="ARBA00022815"/>
    </source>
</evidence>
<dbReference type="GO" id="GO:0042594">
    <property type="term" value="P:response to starvation"/>
    <property type="evidence" value="ECO:0007669"/>
    <property type="project" value="TreeGrafter"/>
</dbReference>
<evidence type="ECO:0000256" key="8">
    <source>
        <dbReference type="ARBA" id="ARBA00023283"/>
    </source>
</evidence>
<organism evidence="21 22">
    <name type="scientific">Denticeps clupeoides</name>
    <name type="common">denticle herring</name>
    <dbReference type="NCBI Taxonomy" id="299321"/>
    <lineage>
        <taxon>Eukaryota</taxon>
        <taxon>Metazoa</taxon>
        <taxon>Chordata</taxon>
        <taxon>Craniata</taxon>
        <taxon>Vertebrata</taxon>
        <taxon>Euteleostomi</taxon>
        <taxon>Actinopterygii</taxon>
        <taxon>Neopterygii</taxon>
        <taxon>Teleostei</taxon>
        <taxon>Clupei</taxon>
        <taxon>Clupeiformes</taxon>
        <taxon>Denticipitoidei</taxon>
        <taxon>Denticipitidae</taxon>
        <taxon>Denticeps</taxon>
    </lineage>
</organism>
<dbReference type="GO" id="GO:0045202">
    <property type="term" value="C:synapse"/>
    <property type="evidence" value="ECO:0007669"/>
    <property type="project" value="UniProtKB-SubCell"/>
</dbReference>
<keyword evidence="6" id="KW-0770">Synapse</keyword>
<keyword evidence="20" id="KW-0732">Signal</keyword>
<dbReference type="GO" id="GO:0005184">
    <property type="term" value="F:neuropeptide hormone activity"/>
    <property type="evidence" value="ECO:0007669"/>
    <property type="project" value="TreeGrafter"/>
</dbReference>
<evidence type="ECO:0000256" key="3">
    <source>
        <dbReference type="ARBA" id="ARBA00009198"/>
    </source>
</evidence>
<comment type="subcellular location">
    <subcellularLocation>
        <location evidence="2">Cytoplasmic vesicle</location>
    </subcellularLocation>
    <subcellularLocation>
        <location evidence="1">Rough endoplasmic reticulum</location>
    </subcellularLocation>
    <subcellularLocation>
        <location evidence="11">Synapse</location>
    </subcellularLocation>
</comment>
<evidence type="ECO:0000256" key="1">
    <source>
        <dbReference type="ARBA" id="ARBA00004427"/>
    </source>
</evidence>
<comment type="function">
    <text evidence="18">Binds to orexin receptor HCRTR2/OX2R only. Stimulates food intake. Modulates pituitary luteinizing hormone secretion in an ovarian steroid-dependent manner.</text>
</comment>
<evidence type="ECO:0000256" key="5">
    <source>
        <dbReference type="ARBA" id="ARBA00022824"/>
    </source>
</evidence>
<proteinExistence type="inferred from homology"/>
<keyword evidence="7" id="KW-1015">Disulfide bond</keyword>
<protein>
    <recommendedName>
        <fullName evidence="12">Hypocretin neuropeptide precursor</fullName>
    </recommendedName>
    <alternativeName>
        <fullName evidence="16">Hypocretin</fullName>
    </alternativeName>
    <alternativeName>
        <fullName evidence="13">Orexin precursor</fullName>
    </alternativeName>
    <alternativeName>
        <fullName evidence="15">Prepro-orexin</fullName>
    </alternativeName>
    <alternativeName>
        <fullName evidence="14">Preprohypocretin</fullName>
    </alternativeName>
</protein>
<dbReference type="GO" id="GO:0046928">
    <property type="term" value="P:regulation of neurotransmitter secretion"/>
    <property type="evidence" value="ECO:0007669"/>
    <property type="project" value="TreeGrafter"/>
</dbReference>
<evidence type="ECO:0000256" key="16">
    <source>
        <dbReference type="ARBA" id="ARBA00034371"/>
    </source>
</evidence>
<dbReference type="GO" id="GO:0005791">
    <property type="term" value="C:rough endoplasmic reticulum"/>
    <property type="evidence" value="ECO:0007669"/>
    <property type="project" value="UniProtKB-SubCell"/>
</dbReference>
<evidence type="ECO:0000256" key="17">
    <source>
        <dbReference type="ARBA" id="ARBA00045659"/>
    </source>
</evidence>
<feature type="signal peptide" evidence="20">
    <location>
        <begin position="1"/>
        <end position="24"/>
    </location>
</feature>
<evidence type="ECO:0000256" key="14">
    <source>
        <dbReference type="ARBA" id="ARBA00034354"/>
    </source>
</evidence>
<dbReference type="GO" id="GO:0051971">
    <property type="term" value="P:positive regulation of transmission of nerve impulse"/>
    <property type="evidence" value="ECO:0007669"/>
    <property type="project" value="TreeGrafter"/>
</dbReference>
<evidence type="ECO:0000256" key="9">
    <source>
        <dbReference type="ARBA" id="ARBA00023320"/>
    </source>
</evidence>
<evidence type="ECO:0000256" key="15">
    <source>
        <dbReference type="ARBA" id="ARBA00034367"/>
    </source>
</evidence>
<dbReference type="Pfam" id="PF02072">
    <property type="entry name" value="Orexin"/>
    <property type="match status" value="1"/>
</dbReference>
<reference evidence="21" key="2">
    <citation type="submission" date="2025-08" db="UniProtKB">
        <authorList>
            <consortium name="Ensembl"/>
        </authorList>
    </citation>
    <scope>IDENTIFICATION</scope>
</reference>
<reference evidence="21 22" key="1">
    <citation type="submission" date="2020-06" db="EMBL/GenBank/DDBJ databases">
        <authorList>
            <consortium name="Wellcome Sanger Institute Data Sharing"/>
        </authorList>
    </citation>
    <scope>NUCLEOTIDE SEQUENCE [LARGE SCALE GENOMIC DNA]</scope>
</reference>
<evidence type="ECO:0000256" key="11">
    <source>
        <dbReference type="ARBA" id="ARBA00034103"/>
    </source>
</evidence>
<comment type="similarity">
    <text evidence="3">Belongs to the orexin family.</text>
</comment>